<organism evidence="2 3">
    <name type="scientific">Methanolobus vulcani</name>
    <dbReference type="NCBI Taxonomy" id="38026"/>
    <lineage>
        <taxon>Archaea</taxon>
        <taxon>Methanobacteriati</taxon>
        <taxon>Methanobacteriota</taxon>
        <taxon>Stenosarchaea group</taxon>
        <taxon>Methanomicrobia</taxon>
        <taxon>Methanosarcinales</taxon>
        <taxon>Methanosarcinaceae</taxon>
        <taxon>Methanolobus</taxon>
    </lineage>
</organism>
<evidence type="ECO:0000313" key="3">
    <source>
        <dbReference type="Proteomes" id="UP000319335"/>
    </source>
</evidence>
<dbReference type="OrthoDB" id="125235at2157"/>
<accession>A0A7Z8KQ44</accession>
<reference evidence="2 3" key="1">
    <citation type="submission" date="2019-06" db="EMBL/GenBank/DDBJ databases">
        <title>Draft genome sequence of Methanolobus vulcani B1d.</title>
        <authorList>
            <person name="Creighbaum A.J."/>
            <person name="Ticak T."/>
            <person name="Hariraju D."/>
            <person name="Arivett B.A."/>
            <person name="Ferguson D.J.Jr."/>
        </authorList>
    </citation>
    <scope>NUCLEOTIDE SEQUENCE [LARGE SCALE GENOMIC DNA]</scope>
    <source>
        <strain evidence="2 3">B1d</strain>
    </source>
</reference>
<evidence type="ECO:0000313" key="2">
    <source>
        <dbReference type="EMBL" id="TQD27554.1"/>
    </source>
</evidence>
<dbReference type="InterPro" id="IPR048950">
    <property type="entry name" value="Ppx_GppA_C"/>
</dbReference>
<dbReference type="PROSITE" id="PS51707">
    <property type="entry name" value="CYTH"/>
    <property type="match status" value="1"/>
</dbReference>
<dbReference type="SMART" id="SM01118">
    <property type="entry name" value="CYTH"/>
    <property type="match status" value="1"/>
</dbReference>
<evidence type="ECO:0000259" key="1">
    <source>
        <dbReference type="PROSITE" id="PS51707"/>
    </source>
</evidence>
<dbReference type="Gene3D" id="1.10.3210.10">
    <property type="entry name" value="Hypothetical protein af1432"/>
    <property type="match status" value="1"/>
</dbReference>
<dbReference type="InterPro" id="IPR023577">
    <property type="entry name" value="CYTH_domain"/>
</dbReference>
<name>A0A7Z8KQ44_9EURY</name>
<dbReference type="GO" id="GO:0050355">
    <property type="term" value="F:inorganic triphosphate phosphatase activity"/>
    <property type="evidence" value="ECO:0007669"/>
    <property type="project" value="InterPro"/>
</dbReference>
<dbReference type="InterPro" id="IPR033469">
    <property type="entry name" value="CYTH-like_dom_sf"/>
</dbReference>
<comment type="caution">
    <text evidence="2">The sequence shown here is derived from an EMBL/GenBank/DDBJ whole genome shotgun (WGS) entry which is preliminary data.</text>
</comment>
<sequence>MEIEAKFLISERDIFEKLKGITSVAGFSTGKSVDKEFTDTYLDTMDMAIYASGFSFRCREKGEKVTYTLKSLSTSTSLIHMREEVEFTLTEKLPVKDWDNCILKKRVLSIISSGELFPLFTVTHKRTDIPLSIDQREIAEMSFDDVVLTCEKSKKSYLELEVELTGEGTEAELNRIAEYLRDDEGLTPGSSSKFDNGLELFMENVRKNANILNYNIDSENRTVNISPLKEMIEEYGIEREHARRVAENSYRLFNELKSIHHLRNELLHTLRISSIVHDIGVMTDAKEHHKVGRDILSETCPDELPYPLYAFLPWMTFLHKKRIDRRKLDKLSMKKEFLSLPSQMQDDMLKLAAILRMADGLDYSRMGSTIAEIDLTKEDIIVKITGKGASIDADRADTKADLWRLLFDRDIYFREDY</sequence>
<dbReference type="Pfam" id="PF01928">
    <property type="entry name" value="CYTH"/>
    <property type="match status" value="1"/>
</dbReference>
<dbReference type="GO" id="GO:0046872">
    <property type="term" value="F:metal ion binding"/>
    <property type="evidence" value="ECO:0007669"/>
    <property type="project" value="TreeGrafter"/>
</dbReference>
<dbReference type="PANTHER" id="PTHR39569:SF1">
    <property type="entry name" value="INORGANIC TRIPHOSPHATASE"/>
    <property type="match status" value="1"/>
</dbReference>
<gene>
    <name evidence="2" type="ORF">FKV42_02510</name>
</gene>
<dbReference type="Pfam" id="PF21447">
    <property type="entry name" value="Ppx-GppA_III"/>
    <property type="match status" value="1"/>
</dbReference>
<dbReference type="CDD" id="cd00077">
    <property type="entry name" value="HDc"/>
    <property type="match status" value="1"/>
</dbReference>
<feature type="domain" description="CYTH" evidence="1">
    <location>
        <begin position="1"/>
        <end position="204"/>
    </location>
</feature>
<dbReference type="Gene3D" id="2.40.320.10">
    <property type="entry name" value="Hypothetical Protein Pfu-838710-001"/>
    <property type="match status" value="1"/>
</dbReference>
<dbReference type="RefSeq" id="WP_154808683.1">
    <property type="nucleotide sequence ID" value="NZ_VIAQ01000008.1"/>
</dbReference>
<dbReference type="SUPFAM" id="SSF109604">
    <property type="entry name" value="HD-domain/PDEase-like"/>
    <property type="match status" value="1"/>
</dbReference>
<dbReference type="PANTHER" id="PTHR39569">
    <property type="entry name" value="INORGANIC TRIPHOSPHATASE"/>
    <property type="match status" value="1"/>
</dbReference>
<dbReference type="EMBL" id="VIAQ01000008">
    <property type="protein sequence ID" value="TQD27554.1"/>
    <property type="molecule type" value="Genomic_DNA"/>
</dbReference>
<keyword evidence="3" id="KW-1185">Reference proteome</keyword>
<dbReference type="Proteomes" id="UP000319335">
    <property type="component" value="Unassembled WGS sequence"/>
</dbReference>
<protein>
    <submittedName>
        <fullName evidence="2">CYTH domain-containing protein</fullName>
    </submittedName>
</protein>
<dbReference type="InterPro" id="IPR003607">
    <property type="entry name" value="HD/PDEase_dom"/>
</dbReference>
<dbReference type="AlphaFoldDB" id="A0A7Z8KQ44"/>
<dbReference type="SUPFAM" id="SSF55154">
    <property type="entry name" value="CYTH-like phosphatases"/>
    <property type="match status" value="1"/>
</dbReference>
<dbReference type="InterPro" id="IPR039013">
    <property type="entry name" value="YgiF"/>
</dbReference>
<proteinExistence type="predicted"/>